<dbReference type="PROSITE" id="PS00551">
    <property type="entry name" value="MOLYBDOPTERIN_PROK_1"/>
    <property type="match status" value="1"/>
</dbReference>
<evidence type="ECO:0000256" key="13">
    <source>
        <dbReference type="ARBA" id="ARBA00023136"/>
    </source>
</evidence>
<dbReference type="Gene3D" id="3.10.20.740">
    <property type="match status" value="1"/>
</dbReference>
<dbReference type="Pfam" id="PF13510">
    <property type="entry name" value="Fer2_4"/>
    <property type="match status" value="1"/>
</dbReference>
<evidence type="ECO:0000256" key="14">
    <source>
        <dbReference type="ARBA" id="ARBA00034078"/>
    </source>
</evidence>
<reference evidence="20" key="1">
    <citation type="journal article" date="2017" name="Appl. Environ. Microbiol.">
        <title>Genomic Analysis of Calderihabitans maritimus KKC1, a Thermophilic, Hydrogenogenic, Carboxydotrophic Bacterium Isolated from Marine Sediment.</title>
        <authorList>
            <person name="Omae K."/>
            <person name="Yoneda Y."/>
            <person name="Fukuyama Y."/>
            <person name="Yoshida T."/>
            <person name="Sako Y."/>
        </authorList>
    </citation>
    <scope>NUCLEOTIDE SEQUENCE [LARGE SCALE GENOMIC DNA]</scope>
    <source>
        <strain evidence="20">KKC1</strain>
    </source>
</reference>
<dbReference type="SMART" id="SM00929">
    <property type="entry name" value="NADH-G_4Fe-4S_3"/>
    <property type="match status" value="1"/>
</dbReference>
<feature type="domain" description="2Fe-2S ferredoxin-type" evidence="15">
    <location>
        <begin position="1"/>
        <end position="78"/>
    </location>
</feature>
<dbReference type="InterPro" id="IPR017896">
    <property type="entry name" value="4Fe4S_Fe-S-bd"/>
</dbReference>
<dbReference type="GO" id="GO:0051537">
    <property type="term" value="F:2 iron, 2 sulfur cluster binding"/>
    <property type="evidence" value="ECO:0007669"/>
    <property type="project" value="UniProtKB-KW"/>
</dbReference>
<dbReference type="InterPro" id="IPR001041">
    <property type="entry name" value="2Fe-2S_ferredoxin-type"/>
</dbReference>
<feature type="domain" description="4Fe-4S Mo/W bis-MGD-type" evidence="17">
    <location>
        <begin position="222"/>
        <end position="278"/>
    </location>
</feature>
<dbReference type="PROSITE" id="PS51379">
    <property type="entry name" value="4FE4S_FER_2"/>
    <property type="match status" value="2"/>
</dbReference>
<evidence type="ECO:0000259" key="17">
    <source>
        <dbReference type="PROSITE" id="PS51669"/>
    </source>
</evidence>
<dbReference type="GO" id="GO:0051539">
    <property type="term" value="F:4 iron, 4 sulfur cluster binding"/>
    <property type="evidence" value="ECO:0007669"/>
    <property type="project" value="UniProtKB-KW"/>
</dbReference>
<dbReference type="GO" id="GO:0046872">
    <property type="term" value="F:metal ion binding"/>
    <property type="evidence" value="ECO:0007669"/>
    <property type="project" value="UniProtKB-KW"/>
</dbReference>
<dbReference type="AlphaFoldDB" id="A0A1Z5HXC3"/>
<keyword evidence="5" id="KW-0001">2Fe-2S</keyword>
<dbReference type="InterPro" id="IPR000283">
    <property type="entry name" value="NADH_UbQ_OxRdtase_75kDa_su_CS"/>
</dbReference>
<dbReference type="Gene3D" id="3.40.50.740">
    <property type="match status" value="1"/>
</dbReference>
<evidence type="ECO:0000256" key="1">
    <source>
        <dbReference type="ARBA" id="ARBA00001966"/>
    </source>
</evidence>
<dbReference type="GO" id="GO:0008137">
    <property type="term" value="F:NADH dehydrogenase (ubiquinone) activity"/>
    <property type="evidence" value="ECO:0007669"/>
    <property type="project" value="InterPro"/>
</dbReference>
<feature type="domain" description="4Fe-4S His(Cys)3-ligated-type" evidence="18">
    <location>
        <begin position="78"/>
        <end position="118"/>
    </location>
</feature>
<gene>
    <name evidence="19" type="ORF">KKC1_32950</name>
</gene>
<dbReference type="GO" id="GO:0042773">
    <property type="term" value="P:ATP synthesis coupled electron transport"/>
    <property type="evidence" value="ECO:0007669"/>
    <property type="project" value="InterPro"/>
</dbReference>
<dbReference type="FunFam" id="3.10.20.740:FF:000004">
    <property type="entry name" value="NADH-quinone oxidoreductase"/>
    <property type="match status" value="1"/>
</dbReference>
<dbReference type="InterPro" id="IPR006656">
    <property type="entry name" value="Mopterin_OxRdtase"/>
</dbReference>
<comment type="cofactor">
    <cofactor evidence="14">
        <name>[2Fe-2S] cluster</name>
        <dbReference type="ChEBI" id="CHEBI:190135"/>
    </cofactor>
</comment>
<comment type="caution">
    <text evidence="19">The sequence shown here is derived from an EMBL/GenBank/DDBJ whole genome shotgun (WGS) entry which is preliminary data.</text>
</comment>
<dbReference type="PROSITE" id="PS51839">
    <property type="entry name" value="4FE4S_HC3"/>
    <property type="match status" value="1"/>
</dbReference>
<evidence type="ECO:0000256" key="2">
    <source>
        <dbReference type="ARBA" id="ARBA00004370"/>
    </source>
</evidence>
<evidence type="ECO:0000256" key="10">
    <source>
        <dbReference type="ARBA" id="ARBA00023004"/>
    </source>
</evidence>
<keyword evidence="12" id="KW-0520">NAD</keyword>
<evidence type="ECO:0000256" key="11">
    <source>
        <dbReference type="ARBA" id="ARBA00023014"/>
    </source>
</evidence>
<evidence type="ECO:0000313" key="20">
    <source>
        <dbReference type="Proteomes" id="UP000197032"/>
    </source>
</evidence>
<feature type="domain" description="4Fe-4S ferredoxin-type" evidence="16">
    <location>
        <begin position="184"/>
        <end position="213"/>
    </location>
</feature>
<feature type="domain" description="4Fe-4S ferredoxin-type" evidence="16">
    <location>
        <begin position="138"/>
        <end position="171"/>
    </location>
</feature>
<dbReference type="SUPFAM" id="SSF54292">
    <property type="entry name" value="2Fe-2S ferredoxin-like"/>
    <property type="match status" value="1"/>
</dbReference>
<organism evidence="19 20">
    <name type="scientific">Calderihabitans maritimus</name>
    <dbReference type="NCBI Taxonomy" id="1246530"/>
    <lineage>
        <taxon>Bacteria</taxon>
        <taxon>Bacillati</taxon>
        <taxon>Bacillota</taxon>
        <taxon>Clostridia</taxon>
        <taxon>Neomoorellales</taxon>
        <taxon>Calderihabitantaceae</taxon>
        <taxon>Calderihabitans</taxon>
    </lineage>
</organism>
<evidence type="ECO:0000259" key="18">
    <source>
        <dbReference type="PROSITE" id="PS51839"/>
    </source>
</evidence>
<dbReference type="GO" id="GO:0016020">
    <property type="term" value="C:membrane"/>
    <property type="evidence" value="ECO:0007669"/>
    <property type="project" value="UniProtKB-SubCell"/>
</dbReference>
<comment type="subcellular location">
    <subcellularLocation>
        <location evidence="2">Membrane</location>
    </subcellularLocation>
</comment>
<accession>A0A1Z5HXC3</accession>
<protein>
    <submittedName>
        <fullName evidence="19">Formate dehydrogenase alpha subunit</fullName>
    </submittedName>
</protein>
<dbReference type="PROSITE" id="PS51669">
    <property type="entry name" value="4FE4S_MOW_BIS_MGD"/>
    <property type="match status" value="1"/>
</dbReference>
<dbReference type="InterPro" id="IPR027467">
    <property type="entry name" value="MopterinOxRdtase_cofactor_BS"/>
</dbReference>
<dbReference type="EMBL" id="BDGJ01000198">
    <property type="protein sequence ID" value="GAW94182.1"/>
    <property type="molecule type" value="Genomic_DNA"/>
</dbReference>
<comment type="cofactor">
    <cofactor evidence="1">
        <name>[4Fe-4S] cluster</name>
        <dbReference type="ChEBI" id="CHEBI:49883"/>
    </cofactor>
</comment>
<evidence type="ECO:0000313" key="19">
    <source>
        <dbReference type="EMBL" id="GAW94182.1"/>
    </source>
</evidence>
<dbReference type="Pfam" id="PF22117">
    <property type="entry name" value="Fer4_Nqo3"/>
    <property type="match status" value="1"/>
</dbReference>
<keyword evidence="4" id="KW-0004">4Fe-4S</keyword>
<dbReference type="Pfam" id="PF10588">
    <property type="entry name" value="NADH-G_4Fe-4S_3"/>
    <property type="match status" value="1"/>
</dbReference>
<dbReference type="PROSITE" id="PS51085">
    <property type="entry name" value="2FE2S_FER_2"/>
    <property type="match status" value="1"/>
</dbReference>
<dbReference type="PROSITE" id="PS00198">
    <property type="entry name" value="4FE4S_FER_1"/>
    <property type="match status" value="1"/>
</dbReference>
<keyword evidence="13" id="KW-0472">Membrane</keyword>
<sequence length="358" mass="40307">MVKLKINGQEVTVDENTTILEAARKIGISIPTLCYHPRLRPMGHCRMCLVEVSGVEKPVTACDTPVQEGMEVITDTPKVQELRKSALEMLIAAHPVNGCYTCDRSGNCEFQDFVYEQGITECEVTTDTYRYPVVKDNPFIVRDYEKCILCGRCVEACREVRGRGVLDWVDNGFNSKVTTVKDGKEVSSEEAGCVYCGNCVQVCPVGALVEKNRRYQVREWEMRKVKSICPYCGVGCNLELYVHDNRIVKVMGWDNPEVNQGWLCVKGRFGCDFLHDEGRLTTPLIREGKKGEGKFREASWEEALHTVIRGLKHVKDTYGSDALGVITSAKCTNEENYLIQKFARAVLKTNNVDHCARL</sequence>
<evidence type="ECO:0000256" key="6">
    <source>
        <dbReference type="ARBA" id="ARBA00022723"/>
    </source>
</evidence>
<dbReference type="FunFam" id="3.30.70.20:FF:000035">
    <property type="entry name" value="Iron hydrogenase 1"/>
    <property type="match status" value="1"/>
</dbReference>
<evidence type="ECO:0000256" key="5">
    <source>
        <dbReference type="ARBA" id="ARBA00022714"/>
    </source>
</evidence>
<dbReference type="PROSITE" id="PS00641">
    <property type="entry name" value="COMPLEX1_75K_1"/>
    <property type="match status" value="1"/>
</dbReference>
<dbReference type="SUPFAM" id="SSF54862">
    <property type="entry name" value="4Fe-4S ferredoxins"/>
    <property type="match status" value="1"/>
</dbReference>
<evidence type="ECO:0000256" key="9">
    <source>
        <dbReference type="ARBA" id="ARBA00023002"/>
    </source>
</evidence>
<evidence type="ECO:0000259" key="15">
    <source>
        <dbReference type="PROSITE" id="PS51085"/>
    </source>
</evidence>
<evidence type="ECO:0000256" key="4">
    <source>
        <dbReference type="ARBA" id="ARBA00022485"/>
    </source>
</evidence>
<keyword evidence="9" id="KW-0560">Oxidoreductase</keyword>
<keyword evidence="10" id="KW-0408">Iron</keyword>
<dbReference type="Pfam" id="PF04879">
    <property type="entry name" value="Molybdop_Fe4S4"/>
    <property type="match status" value="1"/>
</dbReference>
<evidence type="ECO:0000256" key="7">
    <source>
        <dbReference type="ARBA" id="ARBA00022737"/>
    </source>
</evidence>
<name>A0A1Z5HXC3_9FIRM</name>
<proteinExistence type="inferred from homology"/>
<keyword evidence="6" id="KW-0479">Metal-binding</keyword>
<keyword evidence="8" id="KW-1278">Translocase</keyword>
<dbReference type="InterPro" id="IPR054351">
    <property type="entry name" value="NADH_UbQ_OxRdtase_ferredoxin"/>
</dbReference>
<dbReference type="InterPro" id="IPR006963">
    <property type="entry name" value="Mopterin_OxRdtase_4Fe-4S_dom"/>
</dbReference>
<evidence type="ECO:0000259" key="16">
    <source>
        <dbReference type="PROSITE" id="PS51379"/>
    </source>
</evidence>
<dbReference type="SMART" id="SM00926">
    <property type="entry name" value="Molybdop_Fe4S4"/>
    <property type="match status" value="1"/>
</dbReference>
<dbReference type="InterPro" id="IPR019574">
    <property type="entry name" value="NADH_UbQ_OxRdtase_Gsu_4Fe4S-bd"/>
</dbReference>
<dbReference type="GO" id="GO:0003954">
    <property type="term" value="F:NADH dehydrogenase activity"/>
    <property type="evidence" value="ECO:0007669"/>
    <property type="project" value="TreeGrafter"/>
</dbReference>
<evidence type="ECO:0000256" key="8">
    <source>
        <dbReference type="ARBA" id="ARBA00022967"/>
    </source>
</evidence>
<dbReference type="PANTHER" id="PTHR43105">
    <property type="entry name" value="RESPIRATORY NITRATE REDUCTASE"/>
    <property type="match status" value="1"/>
</dbReference>
<keyword evidence="7" id="KW-0677">Repeat</keyword>
<dbReference type="Pfam" id="PF00384">
    <property type="entry name" value="Molybdopterin"/>
    <property type="match status" value="1"/>
</dbReference>
<dbReference type="Gene3D" id="2.20.25.90">
    <property type="entry name" value="ADC-like domains"/>
    <property type="match status" value="1"/>
</dbReference>
<keyword evidence="11" id="KW-0411">Iron-sulfur</keyword>
<dbReference type="CDD" id="cd00207">
    <property type="entry name" value="fer2"/>
    <property type="match status" value="1"/>
</dbReference>
<dbReference type="SUPFAM" id="SSF53706">
    <property type="entry name" value="Formate dehydrogenase/DMSO reductase, domains 1-3"/>
    <property type="match status" value="1"/>
</dbReference>
<evidence type="ECO:0000256" key="12">
    <source>
        <dbReference type="ARBA" id="ARBA00023027"/>
    </source>
</evidence>
<evidence type="ECO:0000256" key="3">
    <source>
        <dbReference type="ARBA" id="ARBA00005404"/>
    </source>
</evidence>
<dbReference type="InterPro" id="IPR036010">
    <property type="entry name" value="2Fe-2S_ferredoxin-like_sf"/>
</dbReference>
<dbReference type="InterPro" id="IPR050123">
    <property type="entry name" value="Prok_molybdopt-oxidoreductase"/>
</dbReference>
<dbReference type="PANTHER" id="PTHR43105:SF14">
    <property type="entry name" value="FORMATE DEHYDROGENASE H"/>
    <property type="match status" value="1"/>
</dbReference>
<keyword evidence="20" id="KW-1185">Reference proteome</keyword>
<comment type="similarity">
    <text evidence="3">Belongs to the complex I 75 kDa subunit family.</text>
</comment>
<dbReference type="InterPro" id="IPR017900">
    <property type="entry name" value="4Fe4S_Fe_S_CS"/>
</dbReference>
<dbReference type="Proteomes" id="UP000197032">
    <property type="component" value="Unassembled WGS sequence"/>
</dbReference>
<dbReference type="Gene3D" id="3.30.70.20">
    <property type="match status" value="1"/>
</dbReference>